<evidence type="ECO:0000313" key="4">
    <source>
        <dbReference type="Proteomes" id="UP000268446"/>
    </source>
</evidence>
<dbReference type="PANTHER" id="PTHR43736:SF1">
    <property type="entry name" value="DIHYDRONEOPTERIN TRIPHOSPHATE DIPHOSPHATASE"/>
    <property type="match status" value="1"/>
</dbReference>
<feature type="domain" description="Nudix hydrolase" evidence="2">
    <location>
        <begin position="8"/>
        <end position="140"/>
    </location>
</feature>
<dbReference type="Proteomes" id="UP000268446">
    <property type="component" value="Unassembled WGS sequence"/>
</dbReference>
<evidence type="ECO:0000256" key="1">
    <source>
        <dbReference type="ARBA" id="ARBA00022801"/>
    </source>
</evidence>
<sequence>MKRAYPDKPIVGVGAVIIDDKNRILLVRRAAPPGEGLWAIPGGLVRLGEKLKEAVKREVKEETGLEVEVEGLVDVFEVIVRDEVGNIKFHYVIVDYQAKVAGGKLKASTDALEVKWFSAEEIKKVKTTKTTGKLLEKLISIGKIK</sequence>
<dbReference type="InterPro" id="IPR000086">
    <property type="entry name" value="NUDIX_hydrolase_dom"/>
</dbReference>
<dbReference type="CDD" id="cd04673">
    <property type="entry name" value="NUDIX_ADPRase"/>
    <property type="match status" value="1"/>
</dbReference>
<dbReference type="SUPFAM" id="SSF55811">
    <property type="entry name" value="Nudix"/>
    <property type="match status" value="1"/>
</dbReference>
<keyword evidence="1 3" id="KW-0378">Hydrolase</keyword>
<evidence type="ECO:0000259" key="2">
    <source>
        <dbReference type="PROSITE" id="PS51462"/>
    </source>
</evidence>
<dbReference type="InterPro" id="IPR020476">
    <property type="entry name" value="Nudix_hydrolase"/>
</dbReference>
<dbReference type="EMBL" id="QMQZ01000013">
    <property type="protein sequence ID" value="RLE52109.1"/>
    <property type="molecule type" value="Genomic_DNA"/>
</dbReference>
<dbReference type="Gene3D" id="3.90.79.10">
    <property type="entry name" value="Nucleoside Triphosphate Pyrophosphohydrolase"/>
    <property type="match status" value="1"/>
</dbReference>
<organism evidence="3 4">
    <name type="scientific">Thermoproteota archaeon</name>
    <dbReference type="NCBI Taxonomy" id="2056631"/>
    <lineage>
        <taxon>Archaea</taxon>
        <taxon>Thermoproteota</taxon>
    </lineage>
</organism>
<dbReference type="InterPro" id="IPR015797">
    <property type="entry name" value="NUDIX_hydrolase-like_dom_sf"/>
</dbReference>
<dbReference type="PANTHER" id="PTHR43736">
    <property type="entry name" value="ADP-RIBOSE PYROPHOSPHATASE"/>
    <property type="match status" value="1"/>
</dbReference>
<dbReference type="Pfam" id="PF00293">
    <property type="entry name" value="NUDIX"/>
    <property type="match status" value="1"/>
</dbReference>
<evidence type="ECO:0000313" key="3">
    <source>
        <dbReference type="EMBL" id="RLE52109.1"/>
    </source>
</evidence>
<dbReference type="AlphaFoldDB" id="A0A497EYG8"/>
<accession>A0A497EYG8</accession>
<dbReference type="PRINTS" id="PR00502">
    <property type="entry name" value="NUDIXFAMILY"/>
</dbReference>
<gene>
    <name evidence="3" type="ORF">DRJ20_00795</name>
</gene>
<dbReference type="InterPro" id="IPR020084">
    <property type="entry name" value="NUDIX_hydrolase_CS"/>
</dbReference>
<name>A0A497EYG8_9CREN</name>
<dbReference type="GO" id="GO:0016787">
    <property type="term" value="F:hydrolase activity"/>
    <property type="evidence" value="ECO:0007669"/>
    <property type="project" value="UniProtKB-KW"/>
</dbReference>
<proteinExistence type="predicted"/>
<reference evidence="3 4" key="1">
    <citation type="submission" date="2018-06" db="EMBL/GenBank/DDBJ databases">
        <title>Extensive metabolic versatility and redundancy in microbially diverse, dynamic hydrothermal sediments.</title>
        <authorList>
            <person name="Dombrowski N."/>
            <person name="Teske A."/>
            <person name="Baker B.J."/>
        </authorList>
    </citation>
    <scope>NUCLEOTIDE SEQUENCE [LARGE SCALE GENOMIC DNA]</scope>
    <source>
        <strain evidence="3">B29_G17</strain>
    </source>
</reference>
<dbReference type="PROSITE" id="PS51462">
    <property type="entry name" value="NUDIX"/>
    <property type="match status" value="1"/>
</dbReference>
<dbReference type="PROSITE" id="PS00893">
    <property type="entry name" value="NUDIX_BOX"/>
    <property type="match status" value="1"/>
</dbReference>
<comment type="caution">
    <text evidence="3">The sequence shown here is derived from an EMBL/GenBank/DDBJ whole genome shotgun (WGS) entry which is preliminary data.</text>
</comment>
<protein>
    <submittedName>
        <fullName evidence="3">NUDIX hydrolase</fullName>
    </submittedName>
</protein>